<reference evidence="2" key="1">
    <citation type="submission" date="2019-08" db="EMBL/GenBank/DDBJ databases">
        <authorList>
            <person name="Kucharzyk K."/>
            <person name="Murdoch R.W."/>
            <person name="Higgins S."/>
            <person name="Loffler F."/>
        </authorList>
    </citation>
    <scope>NUCLEOTIDE SEQUENCE</scope>
</reference>
<keyword evidence="1" id="KW-0812">Transmembrane</keyword>
<keyword evidence="1" id="KW-1133">Transmembrane helix</keyword>
<evidence type="ECO:0000256" key="1">
    <source>
        <dbReference type="SAM" id="Phobius"/>
    </source>
</evidence>
<gene>
    <name evidence="2" type="ORF">SDC9_111683</name>
</gene>
<feature type="transmembrane region" description="Helical" evidence="1">
    <location>
        <begin position="111"/>
        <end position="133"/>
    </location>
</feature>
<comment type="caution">
    <text evidence="2">The sequence shown here is derived from an EMBL/GenBank/DDBJ whole genome shotgun (WGS) entry which is preliminary data.</text>
</comment>
<feature type="transmembrane region" description="Helical" evidence="1">
    <location>
        <begin position="37"/>
        <end position="55"/>
    </location>
</feature>
<protein>
    <submittedName>
        <fullName evidence="2">Uncharacterized protein</fullName>
    </submittedName>
</protein>
<proteinExistence type="predicted"/>
<feature type="transmembrane region" description="Helical" evidence="1">
    <location>
        <begin position="67"/>
        <end position="85"/>
    </location>
</feature>
<feature type="transmembrane region" description="Helical" evidence="1">
    <location>
        <begin position="7"/>
        <end position="25"/>
    </location>
</feature>
<dbReference type="AlphaFoldDB" id="A0A645BSN0"/>
<sequence>MSKFAKYILFLLFGLGVLLTILFFINQDGMLDTYLFYAYLLFGVGAVLAIVLPLISMAQNPKALKKVLFGILLAAGLVVVSYLLASGDPVAVNLAEEPTAFTYKITDTGLILTYILLAVSFFSIIAGSVMNMAKNR</sequence>
<organism evidence="2">
    <name type="scientific">bioreactor metagenome</name>
    <dbReference type="NCBI Taxonomy" id="1076179"/>
    <lineage>
        <taxon>unclassified sequences</taxon>
        <taxon>metagenomes</taxon>
        <taxon>ecological metagenomes</taxon>
    </lineage>
</organism>
<dbReference type="EMBL" id="VSSQ01020153">
    <property type="protein sequence ID" value="MPM64794.1"/>
    <property type="molecule type" value="Genomic_DNA"/>
</dbReference>
<name>A0A645BSN0_9ZZZZ</name>
<keyword evidence="1" id="KW-0472">Membrane</keyword>
<evidence type="ECO:0000313" key="2">
    <source>
        <dbReference type="EMBL" id="MPM64794.1"/>
    </source>
</evidence>
<accession>A0A645BSN0</accession>